<dbReference type="GO" id="GO:0015171">
    <property type="term" value="F:amino acid transmembrane transporter activity"/>
    <property type="evidence" value="ECO:0007669"/>
    <property type="project" value="TreeGrafter"/>
</dbReference>
<feature type="transmembrane region" description="Helical" evidence="7">
    <location>
        <begin position="119"/>
        <end position="140"/>
    </location>
</feature>
<feature type="transmembrane region" description="Helical" evidence="7">
    <location>
        <begin position="6"/>
        <end position="26"/>
    </location>
</feature>
<evidence type="ECO:0000256" key="4">
    <source>
        <dbReference type="ARBA" id="ARBA00022970"/>
    </source>
</evidence>
<evidence type="ECO:0000256" key="5">
    <source>
        <dbReference type="ARBA" id="ARBA00022989"/>
    </source>
</evidence>
<dbReference type="PANTHER" id="PTHR30086:SF20">
    <property type="entry name" value="ARGININE EXPORTER PROTEIN ARGO-RELATED"/>
    <property type="match status" value="1"/>
</dbReference>
<keyword evidence="6 7" id="KW-0472">Membrane</keyword>
<reference evidence="8" key="1">
    <citation type="journal article" date="2018" name="Genome Biol.">
        <title>SKESA: strategic k-mer extension for scrupulous assemblies.</title>
        <authorList>
            <person name="Souvorov A."/>
            <person name="Agarwala R."/>
            <person name="Lipman D.J."/>
        </authorList>
    </citation>
    <scope>NUCLEOTIDE SEQUENCE</scope>
    <source>
        <strain evidence="8">MISC063</strain>
    </source>
</reference>
<evidence type="ECO:0000256" key="7">
    <source>
        <dbReference type="SAM" id="Phobius"/>
    </source>
</evidence>
<dbReference type="InterPro" id="IPR001123">
    <property type="entry name" value="LeuE-type"/>
</dbReference>
<feature type="transmembrane region" description="Helical" evidence="7">
    <location>
        <begin position="68"/>
        <end position="86"/>
    </location>
</feature>
<feature type="transmembrane region" description="Helical" evidence="7">
    <location>
        <begin position="192"/>
        <end position="211"/>
    </location>
</feature>
<dbReference type="GeneID" id="57429986"/>
<evidence type="ECO:0000313" key="8">
    <source>
        <dbReference type="EMBL" id="HAT1603979.1"/>
    </source>
</evidence>
<keyword evidence="4" id="KW-0813">Transport</keyword>
<evidence type="ECO:0000256" key="1">
    <source>
        <dbReference type="ARBA" id="ARBA00004651"/>
    </source>
</evidence>
<gene>
    <name evidence="9" type="ORF">DN603_13760</name>
    <name evidence="8" type="ORF">I8Y23_000251</name>
</gene>
<accession>A0A2X2ENE1</accession>
<keyword evidence="3 7" id="KW-0812">Transmembrane</keyword>
<comment type="subcellular location">
    <subcellularLocation>
        <location evidence="1">Cell membrane</location>
        <topology evidence="1">Multi-pass membrane protein</topology>
    </subcellularLocation>
</comment>
<reference evidence="8" key="3">
    <citation type="submission" date="2020-11" db="EMBL/GenBank/DDBJ databases">
        <authorList>
            <consortium name="NCBI Pathogen Detection Project"/>
        </authorList>
    </citation>
    <scope>NUCLEOTIDE SEQUENCE</scope>
    <source>
        <strain evidence="8">MISC063</strain>
    </source>
</reference>
<keyword evidence="4" id="KW-0029">Amino-acid transport</keyword>
<evidence type="ECO:0000256" key="3">
    <source>
        <dbReference type="ARBA" id="ARBA00022692"/>
    </source>
</evidence>
<organism evidence="9 10">
    <name type="scientific">Raoultella planticola</name>
    <name type="common">Klebsiella planticola</name>
    <dbReference type="NCBI Taxonomy" id="575"/>
    <lineage>
        <taxon>Bacteria</taxon>
        <taxon>Pseudomonadati</taxon>
        <taxon>Pseudomonadota</taxon>
        <taxon>Gammaproteobacteria</taxon>
        <taxon>Enterobacterales</taxon>
        <taxon>Enterobacteriaceae</taxon>
        <taxon>Klebsiella/Raoultella group</taxon>
        <taxon>Raoultella</taxon>
    </lineage>
</organism>
<dbReference type="PIRSF" id="PIRSF006324">
    <property type="entry name" value="LeuE"/>
    <property type="match status" value="1"/>
</dbReference>
<dbReference type="Proteomes" id="UP000864422">
    <property type="component" value="Unassembled WGS sequence"/>
</dbReference>
<feature type="transmembrane region" description="Helical" evidence="7">
    <location>
        <begin position="38"/>
        <end position="62"/>
    </location>
</feature>
<dbReference type="AlphaFoldDB" id="A0A2X2ENE1"/>
<dbReference type="RefSeq" id="WP_032700264.1">
    <property type="nucleotide sequence ID" value="NZ_BIIS01000006.1"/>
</dbReference>
<dbReference type="EMBL" id="DACSEA010000001">
    <property type="protein sequence ID" value="HAT1603979.1"/>
    <property type="molecule type" value="Genomic_DNA"/>
</dbReference>
<dbReference type="GO" id="GO:0005886">
    <property type="term" value="C:plasma membrane"/>
    <property type="evidence" value="ECO:0007669"/>
    <property type="project" value="UniProtKB-SubCell"/>
</dbReference>
<dbReference type="PANTHER" id="PTHR30086">
    <property type="entry name" value="ARGININE EXPORTER PROTEIN ARGO"/>
    <property type="match status" value="1"/>
</dbReference>
<sequence length="212" mass="22566">MQQIAFYILIASLTIASPGPGVLFTLTNTLNYNLRHAMAGIIGVAAGMGVISIVAASSVGVIITTSRLALLAVKIIGAAYLIYLGSKLFRSLPRAMNNNAAIPGTDVAPSASQSFRQGLLISLLNPKPIVFFMALFPQFINPQQPFVPQFSILSGIFCLLVIVIHTLYGLFAHSVKMKMSSGNLFSKLNKTGGVLFMCFAAGLIISALQPYI</sequence>
<evidence type="ECO:0000313" key="10">
    <source>
        <dbReference type="Proteomes" id="UP000288843"/>
    </source>
</evidence>
<reference evidence="9 10" key="2">
    <citation type="submission" date="2018-06" db="EMBL/GenBank/DDBJ databases">
        <title>Carbapenemase-producing Enterobacteriaceae present in wastewater treatment plant effluent and nearby surface waters in the US.</title>
        <authorList>
            <person name="Mathys D.A."/>
            <person name="Mollenkopf D.F."/>
            <person name="Feicht S.M."/>
            <person name="Adams R.J."/>
            <person name="Albers A.L."/>
            <person name="Stuever D.M."/>
            <person name="Daniels J.B."/>
            <person name="Wittum T.E."/>
        </authorList>
    </citation>
    <scope>NUCLEOTIDE SEQUENCE [LARGE SCALE GENOMIC DNA]</scope>
    <source>
        <strain evidence="9 10">GEO_47_Down_B</strain>
    </source>
</reference>
<dbReference type="Pfam" id="PF01810">
    <property type="entry name" value="LysE"/>
    <property type="match status" value="1"/>
</dbReference>
<evidence type="ECO:0000256" key="6">
    <source>
        <dbReference type="ARBA" id="ARBA00023136"/>
    </source>
</evidence>
<keyword evidence="5 7" id="KW-1133">Transmembrane helix</keyword>
<protein>
    <submittedName>
        <fullName evidence="9">LysE family translocator</fullName>
    </submittedName>
</protein>
<dbReference type="EMBL" id="QKOX01000012">
    <property type="protein sequence ID" value="RWT22441.1"/>
    <property type="molecule type" value="Genomic_DNA"/>
</dbReference>
<evidence type="ECO:0000256" key="2">
    <source>
        <dbReference type="ARBA" id="ARBA00022475"/>
    </source>
</evidence>
<comment type="caution">
    <text evidence="9">The sequence shown here is derived from an EMBL/GenBank/DDBJ whole genome shotgun (WGS) entry which is preliminary data.</text>
</comment>
<name>A0A2X2ENE1_RAOPL</name>
<proteinExistence type="predicted"/>
<evidence type="ECO:0000313" key="9">
    <source>
        <dbReference type="EMBL" id="RWT22441.1"/>
    </source>
</evidence>
<dbReference type="Proteomes" id="UP000288843">
    <property type="component" value="Unassembled WGS sequence"/>
</dbReference>
<feature type="transmembrane region" description="Helical" evidence="7">
    <location>
        <begin position="152"/>
        <end position="171"/>
    </location>
</feature>
<keyword evidence="2" id="KW-1003">Cell membrane</keyword>